<evidence type="ECO:0008006" key="7">
    <source>
        <dbReference type="Google" id="ProtNLM"/>
    </source>
</evidence>
<proteinExistence type="predicted"/>
<dbReference type="Gene3D" id="3.40.50.150">
    <property type="entry name" value="Vaccinia Virus protein VP39"/>
    <property type="match status" value="1"/>
</dbReference>
<keyword evidence="3" id="KW-0949">S-adenosyl-L-methionine</keyword>
<keyword evidence="4" id="KW-0694">RNA-binding</keyword>
<dbReference type="Proteomes" id="UP000238882">
    <property type="component" value="Unassembled WGS sequence"/>
</dbReference>
<dbReference type="RefSeq" id="WP_105015222.1">
    <property type="nucleotide sequence ID" value="NZ_MSCN01000001.1"/>
</dbReference>
<dbReference type="InterPro" id="IPR001737">
    <property type="entry name" value="KsgA/Erm"/>
</dbReference>
<dbReference type="GO" id="GO:0032259">
    <property type="term" value="P:methylation"/>
    <property type="evidence" value="ECO:0007669"/>
    <property type="project" value="UniProtKB-KW"/>
</dbReference>
<organism evidence="5 6">
    <name type="scientific">Polaribacter porphyrae</name>
    <dbReference type="NCBI Taxonomy" id="1137780"/>
    <lineage>
        <taxon>Bacteria</taxon>
        <taxon>Pseudomonadati</taxon>
        <taxon>Bacteroidota</taxon>
        <taxon>Flavobacteriia</taxon>
        <taxon>Flavobacteriales</taxon>
        <taxon>Flavobacteriaceae</taxon>
    </lineage>
</organism>
<dbReference type="InterPro" id="IPR029063">
    <property type="entry name" value="SAM-dependent_MTases_sf"/>
</dbReference>
<dbReference type="Pfam" id="PF00398">
    <property type="entry name" value="RrnaAD"/>
    <property type="match status" value="1"/>
</dbReference>
<dbReference type="SUPFAM" id="SSF53335">
    <property type="entry name" value="S-adenosyl-L-methionine-dependent methyltransferases"/>
    <property type="match status" value="1"/>
</dbReference>
<evidence type="ECO:0000256" key="2">
    <source>
        <dbReference type="ARBA" id="ARBA00022679"/>
    </source>
</evidence>
<dbReference type="EMBL" id="MSCN01000001">
    <property type="protein sequence ID" value="PQJ78631.1"/>
    <property type="molecule type" value="Genomic_DNA"/>
</dbReference>
<evidence type="ECO:0000313" key="6">
    <source>
        <dbReference type="Proteomes" id="UP000238882"/>
    </source>
</evidence>
<keyword evidence="1" id="KW-0489">Methyltransferase</keyword>
<evidence type="ECO:0000313" key="5">
    <source>
        <dbReference type="EMBL" id="PQJ78631.1"/>
    </source>
</evidence>
<gene>
    <name evidence="5" type="ORF">BTO18_05265</name>
</gene>
<evidence type="ECO:0000256" key="3">
    <source>
        <dbReference type="ARBA" id="ARBA00022691"/>
    </source>
</evidence>
<sequence>MLDTLKTSISFTKNLFTVGAFKETKPETVRAICSKLPKNKDITVVEFGLGHGNMTSHILNSITENSSLLSFEINQEFCKYVRENIKDNRLRVINDSALNFQKYIVDGIDNFIISIPFTFLKDKEAIALVKSCFDSLTETGVYSQVVYRDKTLLKAIGKRPYEKKIIKALINEKVFHVKNS</sequence>
<name>A0A2S7WMZ4_9FLAO</name>
<evidence type="ECO:0000256" key="1">
    <source>
        <dbReference type="ARBA" id="ARBA00022603"/>
    </source>
</evidence>
<keyword evidence="6" id="KW-1185">Reference proteome</keyword>
<accession>A0A2S7WMZ4</accession>
<keyword evidence="2" id="KW-0808">Transferase</keyword>
<protein>
    <recommendedName>
        <fullName evidence="7">Methyltransferase domain-containing protein</fullName>
    </recommendedName>
</protein>
<dbReference type="GO" id="GO:0008168">
    <property type="term" value="F:methyltransferase activity"/>
    <property type="evidence" value="ECO:0007669"/>
    <property type="project" value="UniProtKB-KW"/>
</dbReference>
<comment type="caution">
    <text evidence="5">The sequence shown here is derived from an EMBL/GenBank/DDBJ whole genome shotgun (WGS) entry which is preliminary data.</text>
</comment>
<dbReference type="GO" id="GO:0003723">
    <property type="term" value="F:RNA binding"/>
    <property type="evidence" value="ECO:0007669"/>
    <property type="project" value="UniProtKB-KW"/>
</dbReference>
<evidence type="ECO:0000256" key="4">
    <source>
        <dbReference type="ARBA" id="ARBA00022884"/>
    </source>
</evidence>
<reference evidence="5 6" key="1">
    <citation type="submission" date="2016-12" db="EMBL/GenBank/DDBJ databases">
        <title>Trade-off between light-utilization and light-protection in marine flavobacteria.</title>
        <authorList>
            <person name="Kumagai Y."/>
            <person name="Yoshizawa S."/>
            <person name="Kogure K."/>
            <person name="Iwasaki W."/>
        </authorList>
    </citation>
    <scope>NUCLEOTIDE SEQUENCE [LARGE SCALE GENOMIC DNA]</scope>
    <source>
        <strain evidence="5 6">NBRC 108759</strain>
    </source>
</reference>
<dbReference type="OrthoDB" id="9805585at2"/>
<dbReference type="AlphaFoldDB" id="A0A2S7WMZ4"/>